<dbReference type="GO" id="GO:0043107">
    <property type="term" value="P:type IV pilus-dependent motility"/>
    <property type="evidence" value="ECO:0007669"/>
    <property type="project" value="InterPro"/>
</dbReference>
<dbReference type="Proteomes" id="UP000760819">
    <property type="component" value="Unassembled WGS sequence"/>
</dbReference>
<dbReference type="GO" id="GO:0043683">
    <property type="term" value="P:type IV pilus assembly"/>
    <property type="evidence" value="ECO:0007669"/>
    <property type="project" value="InterPro"/>
</dbReference>
<keyword evidence="1" id="KW-1133">Transmembrane helix</keyword>
<reference evidence="2" key="2">
    <citation type="journal article" date="2021" name="Microbiome">
        <title>Successional dynamics and alternative stable states in a saline activated sludge microbial community over 9 years.</title>
        <authorList>
            <person name="Wang Y."/>
            <person name="Ye J."/>
            <person name="Ju F."/>
            <person name="Liu L."/>
            <person name="Boyd J.A."/>
            <person name="Deng Y."/>
            <person name="Parks D.H."/>
            <person name="Jiang X."/>
            <person name="Yin X."/>
            <person name="Woodcroft B.J."/>
            <person name="Tyson G.W."/>
            <person name="Hugenholtz P."/>
            <person name="Polz M.F."/>
            <person name="Zhang T."/>
        </authorList>
    </citation>
    <scope>NUCLEOTIDE SEQUENCE</scope>
    <source>
        <strain evidence="2">HKST-UBA12</strain>
    </source>
</reference>
<name>A0A955I613_9BACT</name>
<comment type="caution">
    <text evidence="2">The sequence shown here is derived from an EMBL/GenBank/DDBJ whole genome shotgun (WGS) entry which is preliminary data.</text>
</comment>
<accession>A0A955I613</accession>
<keyword evidence="1" id="KW-0472">Membrane</keyword>
<protein>
    <submittedName>
        <fullName evidence="2">Type 4a pilus biogenesis protein PilO</fullName>
    </submittedName>
</protein>
<evidence type="ECO:0000313" key="2">
    <source>
        <dbReference type="EMBL" id="MCA9379425.1"/>
    </source>
</evidence>
<dbReference type="InterPro" id="IPR007445">
    <property type="entry name" value="PilO"/>
</dbReference>
<reference evidence="2" key="1">
    <citation type="submission" date="2020-04" db="EMBL/GenBank/DDBJ databases">
        <authorList>
            <person name="Zhang T."/>
        </authorList>
    </citation>
    <scope>NUCLEOTIDE SEQUENCE</scope>
    <source>
        <strain evidence="2">HKST-UBA12</strain>
    </source>
</reference>
<proteinExistence type="predicted"/>
<dbReference type="EMBL" id="JAGQLI010000179">
    <property type="protein sequence ID" value="MCA9379425.1"/>
    <property type="molecule type" value="Genomic_DNA"/>
</dbReference>
<evidence type="ECO:0000313" key="3">
    <source>
        <dbReference type="Proteomes" id="UP000760819"/>
    </source>
</evidence>
<evidence type="ECO:0000256" key="1">
    <source>
        <dbReference type="SAM" id="Phobius"/>
    </source>
</evidence>
<dbReference type="InterPro" id="IPR014717">
    <property type="entry name" value="Transl_elong_EF1B/ribsomal_bS6"/>
</dbReference>
<dbReference type="AlphaFoldDB" id="A0A955I613"/>
<sequence length="208" mass="22430">MAAIPISKRITSLVATEQGKSYTVAAVTLFLLLIMIAFGIFPVVSAVFTGIESNAVKTELLAEMKQKQQIVRGLIVEESEKHAVSLALEAALPDDMGQVKFLNDLDSLANSTGTTINILNFGALDTKRELKIIFNLTSKLKGSSVSLSVAGTRSSLEKFIAGLEQMRRIVNIQAFAIAKVDEDGTKGAQFANLFKIDIQAEIYYGLGS</sequence>
<dbReference type="Pfam" id="PF04350">
    <property type="entry name" value="PilO"/>
    <property type="match status" value="1"/>
</dbReference>
<organism evidence="2 3">
    <name type="scientific">Candidatus Dojkabacteria bacterium</name>
    <dbReference type="NCBI Taxonomy" id="2099670"/>
    <lineage>
        <taxon>Bacteria</taxon>
        <taxon>Candidatus Dojkabacteria</taxon>
    </lineage>
</organism>
<dbReference type="Gene3D" id="3.30.70.60">
    <property type="match status" value="1"/>
</dbReference>
<keyword evidence="1" id="KW-0812">Transmembrane</keyword>
<gene>
    <name evidence="2" type="primary">pilO</name>
    <name evidence="2" type="ORF">KC640_03270</name>
</gene>
<feature type="transmembrane region" description="Helical" evidence="1">
    <location>
        <begin position="21"/>
        <end position="48"/>
    </location>
</feature>